<accession>A0ABV5X155</accession>
<organism evidence="1 2">
    <name type="scientific">Brevibacterium otitidis</name>
    <dbReference type="NCBI Taxonomy" id="53364"/>
    <lineage>
        <taxon>Bacteria</taxon>
        <taxon>Bacillati</taxon>
        <taxon>Actinomycetota</taxon>
        <taxon>Actinomycetes</taxon>
        <taxon>Micrococcales</taxon>
        <taxon>Brevibacteriaceae</taxon>
        <taxon>Brevibacterium</taxon>
    </lineage>
</organism>
<sequence>MWILDQIIAAPARAWAWILDRRHDRRRHREALRRQLRAGKETP</sequence>
<protein>
    <submittedName>
        <fullName evidence="1">Uncharacterized protein</fullName>
    </submittedName>
</protein>
<dbReference type="RefSeq" id="WP_376839865.1">
    <property type="nucleotide sequence ID" value="NZ_JBHMAU010000046.1"/>
</dbReference>
<dbReference type="Proteomes" id="UP001589707">
    <property type="component" value="Unassembled WGS sequence"/>
</dbReference>
<reference evidence="1 2" key="1">
    <citation type="submission" date="2024-09" db="EMBL/GenBank/DDBJ databases">
        <authorList>
            <person name="Sun Q."/>
            <person name="Mori K."/>
        </authorList>
    </citation>
    <scope>NUCLEOTIDE SEQUENCE [LARGE SCALE GENOMIC DNA]</scope>
    <source>
        <strain evidence="1 2">JCM 11683</strain>
    </source>
</reference>
<keyword evidence="2" id="KW-1185">Reference proteome</keyword>
<evidence type="ECO:0000313" key="2">
    <source>
        <dbReference type="Proteomes" id="UP001589707"/>
    </source>
</evidence>
<dbReference type="EMBL" id="JBHMAU010000046">
    <property type="protein sequence ID" value="MFB9776143.1"/>
    <property type="molecule type" value="Genomic_DNA"/>
</dbReference>
<name>A0ABV5X155_9MICO</name>
<proteinExistence type="predicted"/>
<gene>
    <name evidence="1" type="ORF">ACFFN1_06970</name>
</gene>
<comment type="caution">
    <text evidence="1">The sequence shown here is derived from an EMBL/GenBank/DDBJ whole genome shotgun (WGS) entry which is preliminary data.</text>
</comment>
<evidence type="ECO:0000313" key="1">
    <source>
        <dbReference type="EMBL" id="MFB9776143.1"/>
    </source>
</evidence>